<dbReference type="RefSeq" id="WP_147493282.1">
    <property type="nucleotide sequence ID" value="NZ_CP041659.1"/>
</dbReference>
<evidence type="ECO:0000256" key="3">
    <source>
        <dbReference type="ARBA" id="ARBA00022475"/>
    </source>
</evidence>
<evidence type="ECO:0000256" key="2">
    <source>
        <dbReference type="ARBA" id="ARBA00007977"/>
    </source>
</evidence>
<dbReference type="EMBL" id="CP041659">
    <property type="protein sequence ID" value="QDP18822.1"/>
    <property type="molecule type" value="Genomic_DNA"/>
</dbReference>
<dbReference type="KEGG" id="sxa:FMM02_01915"/>
<protein>
    <submittedName>
        <fullName evidence="8">Putative sulfate exporter family transporter</fullName>
    </submittedName>
</protein>
<feature type="transmembrane region" description="Helical" evidence="7">
    <location>
        <begin position="158"/>
        <end position="183"/>
    </location>
</feature>
<evidence type="ECO:0000313" key="8">
    <source>
        <dbReference type="EMBL" id="QDP18822.1"/>
    </source>
</evidence>
<dbReference type="AlphaFoldDB" id="A0A516IPG7"/>
<accession>A0A516IPG7</accession>
<dbReference type="Pfam" id="PF03601">
    <property type="entry name" value="Cons_hypoth698"/>
    <property type="match status" value="1"/>
</dbReference>
<evidence type="ECO:0000256" key="7">
    <source>
        <dbReference type="SAM" id="Phobius"/>
    </source>
</evidence>
<evidence type="ECO:0000256" key="5">
    <source>
        <dbReference type="ARBA" id="ARBA00022989"/>
    </source>
</evidence>
<dbReference type="OrthoDB" id="5393513at2"/>
<dbReference type="PANTHER" id="PTHR30106">
    <property type="entry name" value="INNER MEMBRANE PROTEIN YEIH-RELATED"/>
    <property type="match status" value="1"/>
</dbReference>
<feature type="transmembrane region" description="Helical" evidence="7">
    <location>
        <begin position="38"/>
        <end position="54"/>
    </location>
</feature>
<evidence type="ECO:0000256" key="1">
    <source>
        <dbReference type="ARBA" id="ARBA00004651"/>
    </source>
</evidence>
<gene>
    <name evidence="8" type="ORF">FMM02_01915</name>
</gene>
<dbReference type="GO" id="GO:0005886">
    <property type="term" value="C:plasma membrane"/>
    <property type="evidence" value="ECO:0007669"/>
    <property type="project" value="UniProtKB-SubCell"/>
</dbReference>
<evidence type="ECO:0000256" key="6">
    <source>
        <dbReference type="ARBA" id="ARBA00023136"/>
    </source>
</evidence>
<name>A0A516IPG7_9SPHN</name>
<feature type="transmembrane region" description="Helical" evidence="7">
    <location>
        <begin position="222"/>
        <end position="240"/>
    </location>
</feature>
<feature type="transmembrane region" description="Helical" evidence="7">
    <location>
        <begin position="91"/>
        <end position="113"/>
    </location>
</feature>
<evidence type="ECO:0000313" key="9">
    <source>
        <dbReference type="Proteomes" id="UP000321857"/>
    </source>
</evidence>
<keyword evidence="9" id="KW-1185">Reference proteome</keyword>
<keyword evidence="4 7" id="KW-0812">Transmembrane</keyword>
<evidence type="ECO:0000256" key="4">
    <source>
        <dbReference type="ARBA" id="ARBA00022692"/>
    </source>
</evidence>
<feature type="transmembrane region" description="Helical" evidence="7">
    <location>
        <begin position="190"/>
        <end position="210"/>
    </location>
</feature>
<dbReference type="InterPro" id="IPR018383">
    <property type="entry name" value="UPF0324_pro"/>
</dbReference>
<organism evidence="8 9">
    <name type="scientific">Sphingomonas xanthus</name>
    <dbReference type="NCBI Taxonomy" id="2594473"/>
    <lineage>
        <taxon>Bacteria</taxon>
        <taxon>Pseudomonadati</taxon>
        <taxon>Pseudomonadota</taxon>
        <taxon>Alphaproteobacteria</taxon>
        <taxon>Sphingomonadales</taxon>
        <taxon>Sphingomonadaceae</taxon>
        <taxon>Sphingomonas</taxon>
    </lineage>
</organism>
<feature type="transmembrane region" description="Helical" evidence="7">
    <location>
        <begin position="313"/>
        <end position="334"/>
    </location>
</feature>
<keyword evidence="3" id="KW-1003">Cell membrane</keyword>
<reference evidence="8 9" key="1">
    <citation type="submission" date="2019-07" db="EMBL/GenBank/DDBJ databases">
        <title>Sphingomonas AE3 Genome sequencing and assembly.</title>
        <authorList>
            <person name="Kim H."/>
        </authorList>
    </citation>
    <scope>NUCLEOTIDE SEQUENCE [LARGE SCALE GENOMIC DNA]</scope>
    <source>
        <strain evidence="8 9">AE3</strain>
    </source>
</reference>
<feature type="transmembrane region" description="Helical" evidence="7">
    <location>
        <begin position="125"/>
        <end position="146"/>
    </location>
</feature>
<proteinExistence type="inferred from homology"/>
<feature type="transmembrane region" description="Helical" evidence="7">
    <location>
        <begin position="66"/>
        <end position="85"/>
    </location>
</feature>
<feature type="transmembrane region" description="Helical" evidence="7">
    <location>
        <begin position="252"/>
        <end position="270"/>
    </location>
</feature>
<comment type="similarity">
    <text evidence="2">Belongs to the UPF0324 family.</text>
</comment>
<dbReference type="Proteomes" id="UP000321857">
    <property type="component" value="Chromosome"/>
</dbReference>
<sequence length="335" mass="34911">MVSIRAPLPLGPKAIAPGLAAALLVAAAASFLSDHYGGPVMLFALLFGMAMNFIGDIERCRAGIAFASRNLLRLGVALLGFRITLGEVGALGWRPVLLVILIVSLTILISAWLARRIGYGRDFGLLTGGATAICGASAAMAISAALPSHPDRQKQMLFAVIGVSTLSTVAMITYPLLAALLGFDDRQAGIFVGAAIHDVAQVVGAGYAISSEAGDVATVVKLMRVAMLLPVILLIGVAVRRQVASREGRPPLLPWFAVAFALLVVGNSLLPLPPLVSDAGSLASRWFLVTAIAALGMNTRLADIAEFGWKPVMLMIAETTLIAVLALVPIAFGWV</sequence>
<dbReference type="PANTHER" id="PTHR30106:SF2">
    <property type="entry name" value="UPF0324 INNER MEMBRANE PROTEIN YEIH"/>
    <property type="match status" value="1"/>
</dbReference>
<keyword evidence="5 7" id="KW-1133">Transmembrane helix</keyword>
<comment type="subcellular location">
    <subcellularLocation>
        <location evidence="1">Cell membrane</location>
        <topology evidence="1">Multi-pass membrane protein</topology>
    </subcellularLocation>
</comment>
<keyword evidence="6 7" id="KW-0472">Membrane</keyword>